<dbReference type="Pfam" id="PF00082">
    <property type="entry name" value="Peptidase_S8"/>
    <property type="match status" value="1"/>
</dbReference>
<dbReference type="PROSITE" id="PS00137">
    <property type="entry name" value="SUBTILASE_HIS"/>
    <property type="match status" value="1"/>
</dbReference>
<evidence type="ECO:0000256" key="4">
    <source>
        <dbReference type="ARBA" id="ARBA00022525"/>
    </source>
</evidence>
<evidence type="ECO:0000313" key="16">
    <source>
        <dbReference type="Proteomes" id="UP001518925"/>
    </source>
</evidence>
<protein>
    <submittedName>
        <fullName evidence="15">S8 family serine peptidase</fullName>
    </submittedName>
</protein>
<dbReference type="PROSITE" id="PS00136">
    <property type="entry name" value="SUBTILASE_ASP"/>
    <property type="match status" value="1"/>
</dbReference>
<dbReference type="InterPro" id="IPR037045">
    <property type="entry name" value="S8pro/Inhibitor_I9_sf"/>
</dbReference>
<dbReference type="EMBL" id="JAFELM010000039">
    <property type="protein sequence ID" value="MBM6619070.1"/>
    <property type="molecule type" value="Genomic_DNA"/>
</dbReference>
<comment type="similarity">
    <text evidence="3 11 12">Belongs to the peptidase S8 family.</text>
</comment>
<evidence type="ECO:0000256" key="1">
    <source>
        <dbReference type="ARBA" id="ARBA00001913"/>
    </source>
</evidence>
<keyword evidence="10" id="KW-0106">Calcium</keyword>
<dbReference type="InterPro" id="IPR001119">
    <property type="entry name" value="SLH_dom"/>
</dbReference>
<keyword evidence="7 13" id="KW-0732">Signal</keyword>
<dbReference type="InterPro" id="IPR034202">
    <property type="entry name" value="Subtilisin_Carlsberg-like"/>
</dbReference>
<dbReference type="InterPro" id="IPR023827">
    <property type="entry name" value="Peptidase_S8_Asp-AS"/>
</dbReference>
<feature type="active site" description="Charge relay system" evidence="11">
    <location>
        <position position="123"/>
    </location>
</feature>
<feature type="active site" description="Charge relay system" evidence="11">
    <location>
        <position position="313"/>
    </location>
</feature>
<feature type="domain" description="SLH" evidence="14">
    <location>
        <begin position="373"/>
        <end position="436"/>
    </location>
</feature>
<dbReference type="Gene3D" id="3.30.70.80">
    <property type="entry name" value="Peptidase S8 propeptide/proteinase inhibitor I9"/>
    <property type="match status" value="1"/>
</dbReference>
<feature type="active site" description="Charge relay system" evidence="11">
    <location>
        <position position="154"/>
    </location>
</feature>
<evidence type="ECO:0000256" key="5">
    <source>
        <dbReference type="ARBA" id="ARBA00022670"/>
    </source>
</evidence>
<comment type="subcellular location">
    <subcellularLocation>
        <location evidence="2">Secreted</location>
    </subcellularLocation>
</comment>
<evidence type="ECO:0000313" key="15">
    <source>
        <dbReference type="EMBL" id="MBM6619070.1"/>
    </source>
</evidence>
<evidence type="ECO:0000256" key="11">
    <source>
        <dbReference type="PROSITE-ProRule" id="PRU01240"/>
    </source>
</evidence>
<keyword evidence="6" id="KW-0479">Metal-binding</keyword>
<dbReference type="SUPFAM" id="SSF52743">
    <property type="entry name" value="Subtilisin-like"/>
    <property type="match status" value="1"/>
</dbReference>
<keyword evidence="9 11" id="KW-0720">Serine protease</keyword>
<dbReference type="InterPro" id="IPR036852">
    <property type="entry name" value="Peptidase_S8/S53_dom_sf"/>
</dbReference>
<dbReference type="Proteomes" id="UP001518925">
    <property type="component" value="Unassembled WGS sequence"/>
</dbReference>
<feature type="chain" id="PRO_5047052733" evidence="13">
    <location>
        <begin position="23"/>
        <end position="547"/>
    </location>
</feature>
<dbReference type="InterPro" id="IPR022398">
    <property type="entry name" value="Peptidase_S8_His-AS"/>
</dbReference>
<comment type="cofactor">
    <cofactor evidence="1">
        <name>Ca(2+)</name>
        <dbReference type="ChEBI" id="CHEBI:29108"/>
    </cofactor>
</comment>
<keyword evidence="4" id="KW-0964">Secreted</keyword>
<feature type="signal peptide" evidence="13">
    <location>
        <begin position="1"/>
        <end position="22"/>
    </location>
</feature>
<dbReference type="InterPro" id="IPR015500">
    <property type="entry name" value="Peptidase_S8_subtilisin-rel"/>
</dbReference>
<sequence>MKKMIICMFHLLIVINPLAIHAAEPNHSFPAIITFTDEIEPQIIQDVGGTIIDTFNSINAISADVPSSSIEVLNSHPLVEKVEQDLSITLDSQVTDWGMDKIKPENYKATNLTGKGVKIAVLDTGIDTEHKDLKIQNGISFISTEPSYDDLNGHGTHVAGIIAALDNNYGTNGVAPGAEIFAVKVLDKNGEGSHSSIIAGIEWAINNNIDIINMSLGSPNGSSALKSILDKAYSKGILIVGASGNTDSPQLPEKDNVQYPARYSSVIAVGATDIHNKLTSFTMYGVSLEFVAPGDQIYSPYLDNKYIYSSGTSMASPYVAGVLALYKEAYPSKTNVDIRGMLRESAKDLGQTGKDIYYGYGLVQMPIVSEPTSSNTFKDVKATDWFANDVKSLREKHIVNGYPDGTFRPNEYITRAEALSMIGNAIGLTGGTRETSFIDVSPSSFASGYIQSAFEQKIASGFPNGYFYPNAPITRGDAAQFFVRGFQFPPTDEPSFRDVKPEYYGFSGVNSLKKAGVTGGYPDGTYKPNNKITRAELAAFLVRALNI</sequence>
<evidence type="ECO:0000256" key="3">
    <source>
        <dbReference type="ARBA" id="ARBA00011073"/>
    </source>
</evidence>
<dbReference type="SUPFAM" id="SSF54897">
    <property type="entry name" value="Protease propeptides/inhibitors"/>
    <property type="match status" value="1"/>
</dbReference>
<dbReference type="InterPro" id="IPR023828">
    <property type="entry name" value="Peptidase_S8_Ser-AS"/>
</dbReference>
<evidence type="ECO:0000256" key="13">
    <source>
        <dbReference type="SAM" id="SignalP"/>
    </source>
</evidence>
<evidence type="ECO:0000256" key="6">
    <source>
        <dbReference type="ARBA" id="ARBA00022723"/>
    </source>
</evidence>
<accession>A0ABS2DKN8</accession>
<dbReference type="PANTHER" id="PTHR43806:SF11">
    <property type="entry name" value="CEREVISIN-RELATED"/>
    <property type="match status" value="1"/>
</dbReference>
<evidence type="ECO:0000259" key="14">
    <source>
        <dbReference type="PROSITE" id="PS51272"/>
    </source>
</evidence>
<evidence type="ECO:0000256" key="9">
    <source>
        <dbReference type="ARBA" id="ARBA00022825"/>
    </source>
</evidence>
<dbReference type="CDD" id="cd07477">
    <property type="entry name" value="Peptidases_S8_Subtilisin_subset"/>
    <property type="match status" value="1"/>
</dbReference>
<dbReference type="Gene3D" id="3.40.50.200">
    <property type="entry name" value="Peptidase S8/S53 domain"/>
    <property type="match status" value="1"/>
</dbReference>
<comment type="caution">
    <text evidence="15">The sequence shown here is derived from an EMBL/GenBank/DDBJ whole genome shotgun (WGS) entry which is preliminary data.</text>
</comment>
<dbReference type="PROSITE" id="PS51892">
    <property type="entry name" value="SUBTILASE"/>
    <property type="match status" value="1"/>
</dbReference>
<keyword evidence="8 11" id="KW-0378">Hydrolase</keyword>
<name>A0ABS2DKN8_9BACI</name>
<dbReference type="PROSITE" id="PS00138">
    <property type="entry name" value="SUBTILASE_SER"/>
    <property type="match status" value="1"/>
</dbReference>
<evidence type="ECO:0000256" key="7">
    <source>
        <dbReference type="ARBA" id="ARBA00022729"/>
    </source>
</evidence>
<organism evidence="15 16">
    <name type="scientific">Bacillus suaedaesalsae</name>
    <dbReference type="NCBI Taxonomy" id="2810349"/>
    <lineage>
        <taxon>Bacteria</taxon>
        <taxon>Bacillati</taxon>
        <taxon>Bacillota</taxon>
        <taxon>Bacilli</taxon>
        <taxon>Bacillales</taxon>
        <taxon>Bacillaceae</taxon>
        <taxon>Bacillus</taxon>
    </lineage>
</organism>
<feature type="domain" description="SLH" evidence="14">
    <location>
        <begin position="437"/>
        <end position="491"/>
    </location>
</feature>
<dbReference type="InterPro" id="IPR050131">
    <property type="entry name" value="Peptidase_S8_subtilisin-like"/>
</dbReference>
<dbReference type="PROSITE" id="PS51272">
    <property type="entry name" value="SLH"/>
    <property type="match status" value="3"/>
</dbReference>
<reference evidence="15 16" key="1">
    <citation type="submission" date="2021-02" db="EMBL/GenBank/DDBJ databases">
        <title>Bacillus sp. RD4P76, an endophyte from a halophyte.</title>
        <authorList>
            <person name="Sun J.-Q."/>
        </authorList>
    </citation>
    <scope>NUCLEOTIDE SEQUENCE [LARGE SCALE GENOMIC DNA]</scope>
    <source>
        <strain evidence="15 16">RD4P76</strain>
    </source>
</reference>
<proteinExistence type="inferred from homology"/>
<gene>
    <name evidence="15" type="ORF">JR050_15485</name>
</gene>
<evidence type="ECO:0000256" key="2">
    <source>
        <dbReference type="ARBA" id="ARBA00004613"/>
    </source>
</evidence>
<evidence type="ECO:0000256" key="12">
    <source>
        <dbReference type="RuleBase" id="RU003355"/>
    </source>
</evidence>
<keyword evidence="16" id="KW-1185">Reference proteome</keyword>
<evidence type="ECO:0000256" key="10">
    <source>
        <dbReference type="ARBA" id="ARBA00022837"/>
    </source>
</evidence>
<dbReference type="Pfam" id="PF00395">
    <property type="entry name" value="SLH"/>
    <property type="match status" value="3"/>
</dbReference>
<feature type="domain" description="SLH" evidence="14">
    <location>
        <begin position="492"/>
        <end position="547"/>
    </location>
</feature>
<dbReference type="PRINTS" id="PR00723">
    <property type="entry name" value="SUBTILISIN"/>
</dbReference>
<evidence type="ECO:0000256" key="8">
    <source>
        <dbReference type="ARBA" id="ARBA00022801"/>
    </source>
</evidence>
<keyword evidence="5 11" id="KW-0645">Protease</keyword>
<dbReference type="InterPro" id="IPR000209">
    <property type="entry name" value="Peptidase_S8/S53_dom"/>
</dbReference>
<dbReference type="PANTHER" id="PTHR43806">
    <property type="entry name" value="PEPTIDASE S8"/>
    <property type="match status" value="1"/>
</dbReference>